<protein>
    <submittedName>
        <fullName evidence="5">RND transporter</fullName>
    </submittedName>
</protein>
<comment type="subcellular location">
    <subcellularLocation>
        <location evidence="1">Cell envelope</location>
    </subcellularLocation>
</comment>
<dbReference type="InterPro" id="IPR050465">
    <property type="entry name" value="UPF0194_transport"/>
</dbReference>
<evidence type="ECO:0000259" key="4">
    <source>
        <dbReference type="Pfam" id="PF25989"/>
    </source>
</evidence>
<dbReference type="Pfam" id="PF25989">
    <property type="entry name" value="YknX_C"/>
    <property type="match status" value="1"/>
</dbReference>
<dbReference type="EMBL" id="CP012621">
    <property type="protein sequence ID" value="ATG75517.1"/>
    <property type="molecule type" value="Genomic_DNA"/>
</dbReference>
<dbReference type="GO" id="GO:0030313">
    <property type="term" value="C:cell envelope"/>
    <property type="evidence" value="ECO:0007669"/>
    <property type="project" value="UniProtKB-SubCell"/>
</dbReference>
<dbReference type="GO" id="GO:1990195">
    <property type="term" value="C:macrolide transmembrane transporter complex"/>
    <property type="evidence" value="ECO:0007669"/>
    <property type="project" value="InterPro"/>
</dbReference>
<dbReference type="Gene3D" id="6.10.140.1990">
    <property type="match status" value="1"/>
</dbReference>
<dbReference type="GO" id="GO:0019898">
    <property type="term" value="C:extrinsic component of membrane"/>
    <property type="evidence" value="ECO:0007669"/>
    <property type="project" value="InterPro"/>
</dbReference>
<dbReference type="Gene3D" id="2.40.50.100">
    <property type="match status" value="1"/>
</dbReference>
<dbReference type="KEGG" id="zdf:AN401_18075"/>
<accession>A0A291HTL8</accession>
<evidence type="ECO:0000313" key="6">
    <source>
        <dbReference type="Proteomes" id="UP000217763"/>
    </source>
</evidence>
<keyword evidence="2 3" id="KW-0175">Coiled coil</keyword>
<name>A0A291HTL8_9GAMM</name>
<dbReference type="Gene3D" id="2.40.420.20">
    <property type="match status" value="1"/>
</dbReference>
<dbReference type="RefSeq" id="WP_096780129.1">
    <property type="nucleotide sequence ID" value="NZ_CP012621.1"/>
</dbReference>
<gene>
    <name evidence="5" type="ORF">AN401_18075</name>
</gene>
<sequence>MARPQSRRWLTLGTALAVAVLLVYAFWPGPTPVDTGPVRLGPMVMTIDEEGRTRVRQPYVVAAPVDGRLLRVELEAGDEVVAGETLLARLLPAAPGLLDRRRREQALAGVAAAEAALGVARAERERARAELALAEAELVRGTRLHEQGAVTAAGLDATRRAARVARATLDSAGAAQRLREAELAQARAQLLETDAGGGAEPLPLALVAPVSGRVLQLLQKSETVLAAGTPIMELGDPEGDLEVVVELLSTDAVQVMPGMGVIIDHWGGPAPLAGVVERVEPRGFTKFSALGVEEQRVNAVIRIAGEPARRRSLGHGYRVEARIVVWQEEAALIAPSSALFRDGERWAVLVVEGRRARLTPVRVGHDNGVEAQILAGLEAGQRLVLYPAPGLEDGARVRPRED</sequence>
<dbReference type="PANTHER" id="PTHR32347">
    <property type="entry name" value="EFFLUX SYSTEM COMPONENT YKNX-RELATED"/>
    <property type="match status" value="1"/>
</dbReference>
<dbReference type="AlphaFoldDB" id="A0A291HTL8"/>
<evidence type="ECO:0000313" key="5">
    <source>
        <dbReference type="EMBL" id="ATG75517.1"/>
    </source>
</evidence>
<evidence type="ECO:0000256" key="1">
    <source>
        <dbReference type="ARBA" id="ARBA00004196"/>
    </source>
</evidence>
<dbReference type="PANTHER" id="PTHR32347:SF29">
    <property type="entry name" value="UPF0194 MEMBRANE PROTEIN YBHG"/>
    <property type="match status" value="1"/>
</dbReference>
<feature type="coiled-coil region" evidence="3">
    <location>
        <begin position="110"/>
        <end position="139"/>
    </location>
</feature>
<feature type="domain" description="YknX-like C-terminal permuted SH3-like" evidence="4">
    <location>
        <begin position="334"/>
        <end position="398"/>
    </location>
</feature>
<dbReference type="Proteomes" id="UP000217763">
    <property type="component" value="Chromosome"/>
</dbReference>
<reference evidence="6" key="1">
    <citation type="submission" date="2015-09" db="EMBL/GenBank/DDBJ databases">
        <authorList>
            <person name="Shao Z."/>
            <person name="Wang L."/>
        </authorList>
    </citation>
    <scope>NUCLEOTIDE SEQUENCE [LARGE SCALE GENOMIC DNA]</scope>
    <source>
        <strain evidence="6">F13-1</strain>
    </source>
</reference>
<dbReference type="GO" id="GO:1990961">
    <property type="term" value="P:xenobiotic detoxification by transmembrane export across the plasma membrane"/>
    <property type="evidence" value="ECO:0007669"/>
    <property type="project" value="InterPro"/>
</dbReference>
<dbReference type="InterPro" id="IPR030190">
    <property type="entry name" value="MacA_alpha-hairpin_sf"/>
</dbReference>
<keyword evidence="6" id="KW-1185">Reference proteome</keyword>
<organism evidence="5 6">
    <name type="scientific">Zobellella denitrificans</name>
    <dbReference type="NCBI Taxonomy" id="347534"/>
    <lineage>
        <taxon>Bacteria</taxon>
        <taxon>Pseudomonadati</taxon>
        <taxon>Pseudomonadota</taxon>
        <taxon>Gammaproteobacteria</taxon>
        <taxon>Aeromonadales</taxon>
        <taxon>Aeromonadaceae</taxon>
        <taxon>Zobellella</taxon>
    </lineage>
</organism>
<proteinExistence type="predicted"/>
<evidence type="ECO:0000256" key="3">
    <source>
        <dbReference type="SAM" id="Coils"/>
    </source>
</evidence>
<dbReference type="InterPro" id="IPR058637">
    <property type="entry name" value="YknX-like_C"/>
</dbReference>
<evidence type="ECO:0000256" key="2">
    <source>
        <dbReference type="ARBA" id="ARBA00023054"/>
    </source>
</evidence>